<protein>
    <recommendedName>
        <fullName evidence="3">Reverse transcriptase</fullName>
    </recommendedName>
</protein>
<accession>A0AAD5L993</accession>
<reference evidence="1" key="1">
    <citation type="submission" date="2021-12" db="EMBL/GenBank/DDBJ databases">
        <title>Prjna785345.</title>
        <authorList>
            <person name="Rujirawat T."/>
            <person name="Krajaejun T."/>
        </authorList>
    </citation>
    <scope>NUCLEOTIDE SEQUENCE</scope>
    <source>
        <strain evidence="1">Pi057C3</strain>
    </source>
</reference>
<sequence>MLNSIRPRKAIPATRYQLPRPAIPVDSAAWVASFDGSAKPKNGGASCGALLWQTPSWSVLLAEALALLRKFDKVFLVHVARAYNAAADWITGKTLQRRAGGEIAVEGMVAEVLYHYHSSLAGGHQGVTPCPDCQSGKGDPRADPGSPGNLVETRPFDIVGMDHAPSLPRSHRGNSELLVWVDHFTGYLIVSANPSREAPRSPRLMRAVRLFVADPDQRDWDYAERLVFALNTSYDRTRRDTTFYLLHGWDARTTLETVVPLPDEVESLPVRPGVSKELAHLWHGPFRILERVDQHLVRLEVDNVTYKFFPMVHTSRLKLWRVFSGRPTEALVDPGSTRLDFDEALLPEDSFDPDEARGDWVPEADLNAAGLLDDYEQEMRARGRFEMMATEVE</sequence>
<evidence type="ECO:0000313" key="2">
    <source>
        <dbReference type="Proteomes" id="UP001209570"/>
    </source>
</evidence>
<dbReference type="GO" id="GO:0003676">
    <property type="term" value="F:nucleic acid binding"/>
    <property type="evidence" value="ECO:0007669"/>
    <property type="project" value="InterPro"/>
</dbReference>
<organism evidence="1 2">
    <name type="scientific">Pythium insidiosum</name>
    <name type="common">Pythiosis disease agent</name>
    <dbReference type="NCBI Taxonomy" id="114742"/>
    <lineage>
        <taxon>Eukaryota</taxon>
        <taxon>Sar</taxon>
        <taxon>Stramenopiles</taxon>
        <taxon>Oomycota</taxon>
        <taxon>Peronosporomycetes</taxon>
        <taxon>Pythiales</taxon>
        <taxon>Pythiaceae</taxon>
        <taxon>Pythium</taxon>
    </lineage>
</organism>
<dbReference type="AlphaFoldDB" id="A0AAD5L993"/>
<comment type="caution">
    <text evidence="1">The sequence shown here is derived from an EMBL/GenBank/DDBJ whole genome shotgun (WGS) entry which is preliminary data.</text>
</comment>
<evidence type="ECO:0000313" key="1">
    <source>
        <dbReference type="EMBL" id="KAJ0391367.1"/>
    </source>
</evidence>
<dbReference type="EMBL" id="JAKCXM010001092">
    <property type="protein sequence ID" value="KAJ0391367.1"/>
    <property type="molecule type" value="Genomic_DNA"/>
</dbReference>
<dbReference type="Proteomes" id="UP001209570">
    <property type="component" value="Unassembled WGS sequence"/>
</dbReference>
<dbReference type="Gene3D" id="3.30.420.10">
    <property type="entry name" value="Ribonuclease H-like superfamily/Ribonuclease H"/>
    <property type="match status" value="1"/>
</dbReference>
<name>A0AAD5L993_PYTIN</name>
<dbReference type="PANTHER" id="PTHR47266">
    <property type="entry name" value="ENDONUCLEASE-RELATED"/>
    <property type="match status" value="1"/>
</dbReference>
<gene>
    <name evidence="1" type="ORF">P43SY_010796</name>
</gene>
<dbReference type="InterPro" id="IPR052160">
    <property type="entry name" value="Gypsy_RT_Integrase-like"/>
</dbReference>
<keyword evidence="2" id="KW-1185">Reference proteome</keyword>
<proteinExistence type="predicted"/>
<dbReference type="InterPro" id="IPR036397">
    <property type="entry name" value="RNaseH_sf"/>
</dbReference>
<evidence type="ECO:0008006" key="3">
    <source>
        <dbReference type="Google" id="ProtNLM"/>
    </source>
</evidence>